<evidence type="ECO:0000313" key="11">
    <source>
        <dbReference type="EMBL" id="KGO92721.1"/>
    </source>
</evidence>
<dbReference type="SUPFAM" id="SSF53649">
    <property type="entry name" value="Alkaline phosphatase-like"/>
    <property type="match status" value="1"/>
</dbReference>
<evidence type="ECO:0000256" key="6">
    <source>
        <dbReference type="PIRSR" id="PIRSR005091-1"/>
    </source>
</evidence>
<dbReference type="InterPro" id="IPR000917">
    <property type="entry name" value="Sulfatase_N"/>
</dbReference>
<dbReference type="eggNOG" id="COG1368">
    <property type="taxonomic scope" value="Bacteria"/>
</dbReference>
<feature type="active site" evidence="6">
    <location>
        <position position="327"/>
    </location>
</feature>
<evidence type="ECO:0000256" key="2">
    <source>
        <dbReference type="ARBA" id="ARBA00022475"/>
    </source>
</evidence>
<comment type="caution">
    <text evidence="11">The sequence shown here is derived from an EMBL/GenBank/DDBJ whole genome shotgun (WGS) entry which is preliminary data.</text>
</comment>
<reference evidence="11 12" key="1">
    <citation type="submission" date="2013-09" db="EMBL/GenBank/DDBJ databases">
        <authorList>
            <person name="Zeng Z."/>
            <person name="Chen C."/>
        </authorList>
    </citation>
    <scope>NUCLEOTIDE SEQUENCE [LARGE SCALE GENOMIC DNA]</scope>
    <source>
        <strain evidence="11 12">WB 4.1-42</strain>
    </source>
</reference>
<dbReference type="RefSeq" id="WP_026992804.1">
    <property type="nucleotide sequence ID" value="NZ_JRLY01000008.1"/>
</dbReference>
<dbReference type="PIRSF" id="PIRSF005091">
    <property type="entry name" value="Mmb_sulf_HI1246"/>
    <property type="match status" value="1"/>
</dbReference>
<feature type="binding site" evidence="8">
    <location>
        <position position="502"/>
    </location>
    <ligand>
        <name>Mn(2+)</name>
        <dbReference type="ChEBI" id="CHEBI:29035"/>
    </ligand>
</feature>
<evidence type="ECO:0000256" key="5">
    <source>
        <dbReference type="ARBA" id="ARBA00023136"/>
    </source>
</evidence>
<feature type="domain" description="Sulfatase N-terminal" evidence="10">
    <location>
        <begin position="281"/>
        <end position="553"/>
    </location>
</feature>
<keyword evidence="7" id="KW-0464">Manganese</keyword>
<dbReference type="OrthoDB" id="9777768at2"/>
<dbReference type="InterPro" id="IPR012160">
    <property type="entry name" value="LtaS-like"/>
</dbReference>
<comment type="subcellular location">
    <subcellularLocation>
        <location evidence="1">Cell membrane</location>
        <topology evidence="1">Multi-pass membrane protein</topology>
    </subcellularLocation>
</comment>
<evidence type="ECO:0000313" key="12">
    <source>
        <dbReference type="Proteomes" id="UP000030111"/>
    </source>
</evidence>
<dbReference type="GO" id="GO:0005886">
    <property type="term" value="C:plasma membrane"/>
    <property type="evidence" value="ECO:0007669"/>
    <property type="project" value="UniProtKB-SubCell"/>
</dbReference>
<dbReference type="CDD" id="cd16015">
    <property type="entry name" value="LTA_synthase"/>
    <property type="match status" value="1"/>
</dbReference>
<accession>A0A0A2MME0</accession>
<feature type="transmembrane region" description="Helical" evidence="9">
    <location>
        <begin position="134"/>
        <end position="153"/>
    </location>
</feature>
<dbReference type="InterPro" id="IPR017850">
    <property type="entry name" value="Alkaline_phosphatase_core_sf"/>
</dbReference>
<evidence type="ECO:0000256" key="1">
    <source>
        <dbReference type="ARBA" id="ARBA00004651"/>
    </source>
</evidence>
<dbReference type="Pfam" id="PF00884">
    <property type="entry name" value="Sulfatase"/>
    <property type="match status" value="1"/>
</dbReference>
<keyword evidence="4 9" id="KW-1133">Transmembrane helix</keyword>
<dbReference type="PANTHER" id="PTHR47371:SF3">
    <property type="entry name" value="PHOSPHOGLYCEROL TRANSFERASE I"/>
    <property type="match status" value="1"/>
</dbReference>
<feature type="binding site" evidence="8">
    <location>
        <position position="288"/>
    </location>
    <ligand>
        <name>Mn(2+)</name>
        <dbReference type="ChEBI" id="CHEBI:29035"/>
    </ligand>
</feature>
<evidence type="ECO:0000256" key="3">
    <source>
        <dbReference type="ARBA" id="ARBA00022692"/>
    </source>
</evidence>
<sequence length="646" mass="73516">MKKFRYLKSLFNFIILGLAITTLSRIILYFIFNSRVAETPQYWKLFFIGLRFDLILLCYLSFLPFVILTFVPYRYLVYFKRFINIYYIFFLVILLFMELATPNFIKQYDTRPNRIFLDYLVYPKEVMGTLVKSYLPSLIFAVVVVTAFIYFLVKKRFKVFATPYVAYKQRLILFPLIGFLLFLGARGSLTSKRPINASNAVFSFDQLTNCLGLNSFYTVAFAGYCLKNEDNAVKMYGKMDKAEAYNRVKKYMTANASDFTNAAIPLLHTQTPDSLSNQQYNVVIFLQESLGAEYVGSLGGLPLTPEFDKLTKEGLLFTNLYSTGTRSVRGIEAVVTGFLPSPSESVVKLSNSQSGFFSLADLFKERGYATSFIYGGMANFDNMASFFNGNGFEDIVDQDDFDADGNKYAFKGTWGYSDEDLVTKANNYFKSQKGKPFFSLMFSTSNHDPFEFPDGRIQLHDKKKTTVNNAIKYADFSIGKFFEMAKREAYFKNTIFIVIADHNTRTVGKNLVPVNKFHIPALLIGPGIAKNQKYNTLCSQIDMAPSLLDRAGITVQTPMPGRDLFKLSNHVKGRAIMQFHDANAFRVDNQVVIMQPFKDPVQFKLISDTEMVPAPLDPELAKDALAHVTAAFNLYNDATYKIPHKK</sequence>
<feature type="binding site" evidence="7">
    <location>
        <position position="447"/>
    </location>
    <ligand>
        <name>substrate</name>
    </ligand>
</feature>
<dbReference type="Gene3D" id="3.40.720.10">
    <property type="entry name" value="Alkaline Phosphatase, subunit A"/>
    <property type="match status" value="1"/>
</dbReference>
<dbReference type="AlphaFoldDB" id="A0A0A2MME0"/>
<proteinExistence type="predicted"/>
<keyword evidence="3 9" id="KW-0812">Transmembrane</keyword>
<dbReference type="PANTHER" id="PTHR47371">
    <property type="entry name" value="LIPOTEICHOIC ACID SYNTHASE"/>
    <property type="match status" value="1"/>
</dbReference>
<keyword evidence="2" id="KW-1003">Cell membrane</keyword>
<feature type="transmembrane region" description="Helical" evidence="9">
    <location>
        <begin position="165"/>
        <end position="185"/>
    </location>
</feature>
<feature type="transmembrane region" description="Helical" evidence="9">
    <location>
        <begin position="12"/>
        <end position="32"/>
    </location>
</feature>
<dbReference type="EMBL" id="JRLY01000008">
    <property type="protein sequence ID" value="KGO92721.1"/>
    <property type="molecule type" value="Genomic_DNA"/>
</dbReference>
<gene>
    <name evidence="11" type="ORF">Q766_11435</name>
</gene>
<evidence type="ECO:0000256" key="7">
    <source>
        <dbReference type="PIRSR" id="PIRSR005091-2"/>
    </source>
</evidence>
<dbReference type="GO" id="GO:0046872">
    <property type="term" value="F:metal ion binding"/>
    <property type="evidence" value="ECO:0007669"/>
    <property type="project" value="UniProtKB-KW"/>
</dbReference>
<dbReference type="InterPro" id="IPR050448">
    <property type="entry name" value="OpgB/LTA_synthase_biosynth"/>
</dbReference>
<evidence type="ECO:0000256" key="8">
    <source>
        <dbReference type="PIRSR" id="PIRSR005091-3"/>
    </source>
</evidence>
<keyword evidence="7" id="KW-0479">Metal-binding</keyword>
<feature type="transmembrane region" description="Helical" evidence="9">
    <location>
        <begin position="52"/>
        <end position="73"/>
    </location>
</feature>
<evidence type="ECO:0000256" key="9">
    <source>
        <dbReference type="SAM" id="Phobius"/>
    </source>
</evidence>
<keyword evidence="5 9" id="KW-0472">Membrane</keyword>
<organism evidence="11 12">
    <name type="scientific">Flavobacterium subsaxonicum WB 4.1-42 = DSM 21790</name>
    <dbReference type="NCBI Taxonomy" id="1121898"/>
    <lineage>
        <taxon>Bacteria</taxon>
        <taxon>Pseudomonadati</taxon>
        <taxon>Bacteroidota</taxon>
        <taxon>Flavobacteriia</taxon>
        <taxon>Flavobacteriales</taxon>
        <taxon>Flavobacteriaceae</taxon>
        <taxon>Flavobacterium</taxon>
    </lineage>
</organism>
<dbReference type="Gene3D" id="3.30.1120.80">
    <property type="match status" value="1"/>
</dbReference>
<protein>
    <submittedName>
        <fullName evidence="11">Sulfatase</fullName>
    </submittedName>
</protein>
<keyword evidence="12" id="KW-1185">Reference proteome</keyword>
<evidence type="ECO:0000259" key="10">
    <source>
        <dbReference type="Pfam" id="PF00884"/>
    </source>
</evidence>
<evidence type="ECO:0000256" key="4">
    <source>
        <dbReference type="ARBA" id="ARBA00022989"/>
    </source>
</evidence>
<dbReference type="Proteomes" id="UP000030111">
    <property type="component" value="Unassembled WGS sequence"/>
</dbReference>
<feature type="transmembrane region" description="Helical" evidence="9">
    <location>
        <begin position="85"/>
        <end position="105"/>
    </location>
</feature>
<feature type="binding site" evidence="8">
    <location>
        <position position="501"/>
    </location>
    <ligand>
        <name>Mn(2+)</name>
        <dbReference type="ChEBI" id="CHEBI:29035"/>
    </ligand>
</feature>
<name>A0A0A2MME0_9FLAO</name>